<dbReference type="Proteomes" id="UP000217784">
    <property type="component" value="Unassembled WGS sequence"/>
</dbReference>
<accession>A0A2A2H924</accession>
<protein>
    <recommendedName>
        <fullName evidence="3">Lipoprotein</fullName>
    </recommendedName>
</protein>
<organism evidence="1 2">
    <name type="scientific">Methanobacterium bryantii</name>
    <dbReference type="NCBI Taxonomy" id="2161"/>
    <lineage>
        <taxon>Archaea</taxon>
        <taxon>Methanobacteriati</taxon>
        <taxon>Methanobacteriota</taxon>
        <taxon>Methanomada group</taxon>
        <taxon>Methanobacteria</taxon>
        <taxon>Methanobacteriales</taxon>
        <taxon>Methanobacteriaceae</taxon>
        <taxon>Methanobacterium</taxon>
    </lineage>
</organism>
<dbReference type="AlphaFoldDB" id="A0A2A2H924"/>
<name>A0A2A2H924_METBR</name>
<evidence type="ECO:0000313" key="1">
    <source>
        <dbReference type="EMBL" id="PAV05826.1"/>
    </source>
</evidence>
<evidence type="ECO:0000313" key="2">
    <source>
        <dbReference type="Proteomes" id="UP000217784"/>
    </source>
</evidence>
<dbReference type="OrthoDB" id="71471at2157"/>
<dbReference type="EMBL" id="LMVM01000001">
    <property type="protein sequence ID" value="PAV05826.1"/>
    <property type="molecule type" value="Genomic_DNA"/>
</dbReference>
<evidence type="ECO:0008006" key="3">
    <source>
        <dbReference type="Google" id="ProtNLM"/>
    </source>
</evidence>
<sequence length="133" mass="14343">MSRISKYLSIILIFLLVIFASGCVNTQNNSTGNNTNQSPSTNNSSFTPNVIVTVAYQGSWNGTISDNTGNRTVQGTSSNNYNLGPNPGTVSVTFRKTDNSTLPLRVQIFQGNKVIESQSTNESFGTVSISHIF</sequence>
<comment type="caution">
    <text evidence="1">The sequence shown here is derived from an EMBL/GenBank/DDBJ whole genome shotgun (WGS) entry which is preliminary data.</text>
</comment>
<keyword evidence="2" id="KW-1185">Reference proteome</keyword>
<proteinExistence type="predicted"/>
<gene>
    <name evidence="1" type="ORF">ASJ80_13235</name>
</gene>
<dbReference type="RefSeq" id="WP_069581931.1">
    <property type="nucleotide sequence ID" value="NZ_LMVM01000001.1"/>
</dbReference>
<reference evidence="1 2" key="1">
    <citation type="journal article" date="2017" name="BMC Genomics">
        <title>Genomic analysis of methanogenic archaea reveals a shift towards energy conservation.</title>
        <authorList>
            <person name="Gilmore S.P."/>
            <person name="Henske J.K."/>
            <person name="Sexton J.A."/>
            <person name="Solomon K.V."/>
            <person name="Seppala S."/>
            <person name="Yoo J.I."/>
            <person name="Huyett L.M."/>
            <person name="Pressman A."/>
            <person name="Cogan J.Z."/>
            <person name="Kivenson V."/>
            <person name="Peng X."/>
            <person name="Tan Y."/>
            <person name="Valentine D.L."/>
            <person name="O'Malley M.A."/>
        </authorList>
    </citation>
    <scope>NUCLEOTIDE SEQUENCE [LARGE SCALE GENOMIC DNA]</scope>
    <source>
        <strain evidence="1 2">M.o.H.</strain>
    </source>
</reference>
<dbReference type="PROSITE" id="PS51257">
    <property type="entry name" value="PROKAR_LIPOPROTEIN"/>
    <property type="match status" value="1"/>
</dbReference>